<feature type="signal peptide" evidence="1">
    <location>
        <begin position="1"/>
        <end position="18"/>
    </location>
</feature>
<name>A0ABQ2NHA0_9FLAO</name>
<protein>
    <recommendedName>
        <fullName evidence="4">DKNYY family protein</fullName>
    </recommendedName>
</protein>
<evidence type="ECO:0000313" key="3">
    <source>
        <dbReference type="Proteomes" id="UP000620064"/>
    </source>
</evidence>
<dbReference type="RefSeq" id="WP_188616107.1">
    <property type="nucleotide sequence ID" value="NZ_BMLV01000001.1"/>
</dbReference>
<keyword evidence="1" id="KW-0732">Signal</keyword>
<reference evidence="3" key="1">
    <citation type="journal article" date="2019" name="Int. J. Syst. Evol. Microbiol.">
        <title>The Global Catalogue of Microorganisms (GCM) 10K type strain sequencing project: providing services to taxonomists for standard genome sequencing and annotation.</title>
        <authorList>
            <consortium name="The Broad Institute Genomics Platform"/>
            <consortium name="The Broad Institute Genome Sequencing Center for Infectious Disease"/>
            <person name="Wu L."/>
            <person name="Ma J."/>
        </authorList>
    </citation>
    <scope>NUCLEOTIDE SEQUENCE [LARGE SCALE GENOMIC DNA]</scope>
    <source>
        <strain evidence="3">CGMCC 1.7656</strain>
    </source>
</reference>
<proteinExistence type="predicted"/>
<feature type="chain" id="PRO_5045788877" description="DKNYY family protein" evidence="1">
    <location>
        <begin position="19"/>
        <end position="508"/>
    </location>
</feature>
<sequence>MKKLITFIVVLFSTFIFAQTQDLYSLAKGDYLGFNALFDDNSNLYGYIALYGYGKSGDKTKKFEYVILDKNLNPVANKEFEGDITTKDYFGYIDFRKKLVLYPTTDRFVVKDKDFFYPRSKEINLAENSIKNKIYYDYKDGKFTEETEPKNVRDSRKEDKAEKKLKGYNYISVVYEIKEGGFLVFEFNDYGNYTNNENLLRYDENKNLLWTYKYNTEGNKKNSESIRIFEKDENYIYCILTKEVKREKSFFLQIMDIKTGKVVSQQPIVGLSKESLENMTHVYSYIESVDNDKTFDDKIVMVFKNYQNIFRHTGFVRFVLDKKNLDFSIQELNYIDLKTTVPEINEYGEVGSGYRLDIKDFYFLEDGSVGILMEKLKPEGEYNAPKTTDLVYAYTDKDFKLSGAKVFKKEKTKWAINADYLFSQYLNDGKDVVFFYRDLQKDENTKEKNWNLFINTLINGQFNQEKVQISEKDNFTVIPYVAKDGYILLREFNEKEKFNKIRLERLNY</sequence>
<comment type="caution">
    <text evidence="2">The sequence shown here is derived from an EMBL/GenBank/DDBJ whole genome shotgun (WGS) entry which is preliminary data.</text>
</comment>
<gene>
    <name evidence="2" type="ORF">GCM10010992_00850</name>
</gene>
<organism evidence="2 3">
    <name type="scientific">Cloacibacterium rupense</name>
    <dbReference type="NCBI Taxonomy" id="517423"/>
    <lineage>
        <taxon>Bacteria</taxon>
        <taxon>Pseudomonadati</taxon>
        <taxon>Bacteroidota</taxon>
        <taxon>Flavobacteriia</taxon>
        <taxon>Flavobacteriales</taxon>
        <taxon>Weeksellaceae</taxon>
    </lineage>
</organism>
<evidence type="ECO:0000256" key="1">
    <source>
        <dbReference type="SAM" id="SignalP"/>
    </source>
</evidence>
<evidence type="ECO:0008006" key="4">
    <source>
        <dbReference type="Google" id="ProtNLM"/>
    </source>
</evidence>
<keyword evidence="3" id="KW-1185">Reference proteome</keyword>
<evidence type="ECO:0000313" key="2">
    <source>
        <dbReference type="EMBL" id="GGP01190.1"/>
    </source>
</evidence>
<accession>A0ABQ2NHA0</accession>
<dbReference type="Proteomes" id="UP000620064">
    <property type="component" value="Unassembled WGS sequence"/>
</dbReference>
<dbReference type="EMBL" id="BMLV01000001">
    <property type="protein sequence ID" value="GGP01190.1"/>
    <property type="molecule type" value="Genomic_DNA"/>
</dbReference>